<dbReference type="STRING" id="582667.SAMN05192568_100130"/>
<dbReference type="AlphaFoldDB" id="A0A1I4F235"/>
<dbReference type="Gene3D" id="6.10.10.120">
    <property type="entry name" value="Antitoxin ParD1-like"/>
    <property type="match status" value="1"/>
</dbReference>
<dbReference type="EMBL" id="FOTK01000001">
    <property type="protein sequence ID" value="SFL11629.1"/>
    <property type="molecule type" value="Genomic_DNA"/>
</dbReference>
<dbReference type="OrthoDB" id="9815501at2"/>
<dbReference type="Pfam" id="PF03693">
    <property type="entry name" value="ParD_antitoxin"/>
    <property type="match status" value="1"/>
</dbReference>
<reference evidence="2" key="1">
    <citation type="submission" date="2016-10" db="EMBL/GenBank/DDBJ databases">
        <authorList>
            <person name="Varghese N."/>
            <person name="Submissions S."/>
        </authorList>
    </citation>
    <scope>NUCLEOTIDE SEQUENCE [LARGE SCALE GENOMIC DNA]</scope>
    <source>
        <strain evidence="2">BL36</strain>
    </source>
</reference>
<dbReference type="InterPro" id="IPR038296">
    <property type="entry name" value="ParD_sf"/>
</dbReference>
<dbReference type="Proteomes" id="UP000199048">
    <property type="component" value="Unassembled WGS sequence"/>
</dbReference>
<protein>
    <submittedName>
        <fullName evidence="1">Antitoxin ParD1/3/4</fullName>
    </submittedName>
</protein>
<dbReference type="NCBIfam" id="TIGR02606">
    <property type="entry name" value="antidote_CC2985"/>
    <property type="match status" value="1"/>
</dbReference>
<dbReference type="RefSeq" id="WP_092036049.1">
    <property type="nucleotide sequence ID" value="NZ_FOTK01000001.1"/>
</dbReference>
<gene>
    <name evidence="1" type="ORF">SAMN05192568_100130</name>
</gene>
<evidence type="ECO:0000313" key="1">
    <source>
        <dbReference type="EMBL" id="SFL11629.1"/>
    </source>
</evidence>
<proteinExistence type="predicted"/>
<organism evidence="1 2">
    <name type="scientific">Methylobacterium pseudosasicola</name>
    <dbReference type="NCBI Taxonomy" id="582667"/>
    <lineage>
        <taxon>Bacteria</taxon>
        <taxon>Pseudomonadati</taxon>
        <taxon>Pseudomonadota</taxon>
        <taxon>Alphaproteobacteria</taxon>
        <taxon>Hyphomicrobiales</taxon>
        <taxon>Methylobacteriaceae</taxon>
        <taxon>Methylobacterium</taxon>
    </lineage>
</organism>
<name>A0A1I4F235_9HYPH</name>
<keyword evidence="2" id="KW-1185">Reference proteome</keyword>
<accession>A0A1I4F235</accession>
<sequence length="89" mass="10094">MADIDLSPDLDRFVEKQVRTGRFRDAAEVVTAGLRLLEQSLADEPDHRKTLLTAIVTAFDDPRPGLPAKEVFERLEDRHARRSRGGREP</sequence>
<evidence type="ECO:0000313" key="2">
    <source>
        <dbReference type="Proteomes" id="UP000199048"/>
    </source>
</evidence>
<dbReference type="InterPro" id="IPR022789">
    <property type="entry name" value="ParD"/>
</dbReference>